<name>A0A6J7XX67_9ZZZZ</name>
<keyword evidence="2" id="KW-0378">Hydrolase</keyword>
<dbReference type="InterPro" id="IPR029058">
    <property type="entry name" value="AB_hydrolase_fold"/>
</dbReference>
<dbReference type="InterPro" id="IPR050228">
    <property type="entry name" value="Carboxylesterase_BioH"/>
</dbReference>
<reference evidence="4" key="1">
    <citation type="submission" date="2020-05" db="EMBL/GenBank/DDBJ databases">
        <authorList>
            <person name="Chiriac C."/>
            <person name="Salcher M."/>
            <person name="Ghai R."/>
            <person name="Kavagutti S V."/>
        </authorList>
    </citation>
    <scope>NUCLEOTIDE SEQUENCE</scope>
</reference>
<dbReference type="PANTHER" id="PTHR43194">
    <property type="entry name" value="HYDROLASE ALPHA/BETA FOLD FAMILY"/>
    <property type="match status" value="1"/>
</dbReference>
<dbReference type="AlphaFoldDB" id="A0A6J7XX67"/>
<dbReference type="NCBIfam" id="TIGR01250">
    <property type="entry name" value="pro_imino_pep_2"/>
    <property type="match status" value="1"/>
</dbReference>
<dbReference type="PRINTS" id="PR00793">
    <property type="entry name" value="PROAMNOPTASE"/>
</dbReference>
<evidence type="ECO:0000256" key="1">
    <source>
        <dbReference type="ARBA" id="ARBA00010088"/>
    </source>
</evidence>
<sequence length="291" mass="32067">MTQVMNWRHGQTWYRVFGDLHNGKTPVVVLHGGPGFAHNYCIPIAELVAHTGRGAVVYDQIGCGNSTALPDAPREFWTPELFMEELVLLTQHLGIADDYAIIGQSWGGMLGMQFATTRPHGLKALVAVSCPASAQVWIDENKKLEDLLPPEMKDAIRKHEADGTTDDPAYLAASALFTQQHVCRIPEPQHLQDSRAVVAKNSIADEMFADGGALATWDIRGVLGEINVPTLIVSGQFDQATPEMMSEIHSLISGSEWDLFPDASHMTYMEEPSRFKRVVNNFLDTKLASRG</sequence>
<accession>A0A6J7XX67</accession>
<dbReference type="PANTHER" id="PTHR43194:SF2">
    <property type="entry name" value="PEROXISOMAL MEMBRANE PROTEIN LPX1"/>
    <property type="match status" value="1"/>
</dbReference>
<dbReference type="Pfam" id="PF00561">
    <property type="entry name" value="Abhydrolase_1"/>
    <property type="match status" value="1"/>
</dbReference>
<protein>
    <submittedName>
        <fullName evidence="4">Unannotated protein</fullName>
    </submittedName>
</protein>
<comment type="similarity">
    <text evidence="1">Belongs to the peptidase S33 family.</text>
</comment>
<dbReference type="GO" id="GO:0008233">
    <property type="term" value="F:peptidase activity"/>
    <property type="evidence" value="ECO:0007669"/>
    <property type="project" value="InterPro"/>
</dbReference>
<dbReference type="Gene3D" id="3.40.50.1820">
    <property type="entry name" value="alpha/beta hydrolase"/>
    <property type="match status" value="1"/>
</dbReference>
<evidence type="ECO:0000313" key="4">
    <source>
        <dbReference type="EMBL" id="CAB5241118.1"/>
    </source>
</evidence>
<dbReference type="PIRSF" id="PIRSF005539">
    <property type="entry name" value="Pept_S33_TRI_F1"/>
    <property type="match status" value="1"/>
</dbReference>
<dbReference type="SUPFAM" id="SSF53474">
    <property type="entry name" value="alpha/beta-Hydrolases"/>
    <property type="match status" value="1"/>
</dbReference>
<dbReference type="InterPro" id="IPR005945">
    <property type="entry name" value="Pro_imino_pep"/>
</dbReference>
<dbReference type="EMBL" id="CAFBSG010000028">
    <property type="protein sequence ID" value="CAB5241118.1"/>
    <property type="molecule type" value="Genomic_DNA"/>
</dbReference>
<dbReference type="InterPro" id="IPR000073">
    <property type="entry name" value="AB_hydrolase_1"/>
</dbReference>
<dbReference type="PRINTS" id="PR00111">
    <property type="entry name" value="ABHYDROLASE"/>
</dbReference>
<dbReference type="GO" id="GO:0006508">
    <property type="term" value="P:proteolysis"/>
    <property type="evidence" value="ECO:0007669"/>
    <property type="project" value="InterPro"/>
</dbReference>
<feature type="domain" description="AB hydrolase-1" evidence="3">
    <location>
        <begin position="26"/>
        <end position="272"/>
    </location>
</feature>
<gene>
    <name evidence="4" type="ORF">UFOPK3554_01248</name>
</gene>
<proteinExistence type="inferred from homology"/>
<evidence type="ECO:0000256" key="2">
    <source>
        <dbReference type="ARBA" id="ARBA00022801"/>
    </source>
</evidence>
<dbReference type="InterPro" id="IPR002410">
    <property type="entry name" value="Peptidase_S33"/>
</dbReference>
<organism evidence="4">
    <name type="scientific">freshwater metagenome</name>
    <dbReference type="NCBI Taxonomy" id="449393"/>
    <lineage>
        <taxon>unclassified sequences</taxon>
        <taxon>metagenomes</taxon>
        <taxon>ecological metagenomes</taxon>
    </lineage>
</organism>
<evidence type="ECO:0000259" key="3">
    <source>
        <dbReference type="Pfam" id="PF00561"/>
    </source>
</evidence>